<keyword evidence="7" id="KW-1185">Reference proteome</keyword>
<dbReference type="AlphaFoldDB" id="A0AAD4EZC8"/>
<dbReference type="PANTHER" id="PTHR24305:SF168">
    <property type="entry name" value="P450, PUTATIVE (EUROFUNG)-RELATED"/>
    <property type="match status" value="1"/>
</dbReference>
<dbReference type="SUPFAM" id="SSF48264">
    <property type="entry name" value="Cytochrome P450"/>
    <property type="match status" value="1"/>
</dbReference>
<comment type="cofactor">
    <cofactor evidence="4">
        <name>heme</name>
        <dbReference type="ChEBI" id="CHEBI:30413"/>
    </cofactor>
</comment>
<evidence type="ECO:0000313" key="6">
    <source>
        <dbReference type="EMBL" id="KAG7289895.1"/>
    </source>
</evidence>
<gene>
    <name evidence="6" type="ORF">NEMBOFW57_006272</name>
</gene>
<dbReference type="InterPro" id="IPR001128">
    <property type="entry name" value="Cyt_P450"/>
</dbReference>
<evidence type="ECO:0000256" key="5">
    <source>
        <dbReference type="SAM" id="Phobius"/>
    </source>
</evidence>
<dbReference type="InterPro" id="IPR036396">
    <property type="entry name" value="Cyt_P450_sf"/>
</dbReference>
<keyword evidence="5" id="KW-0812">Transmembrane</keyword>
<dbReference type="EMBL" id="JAHCVI010000002">
    <property type="protein sequence ID" value="KAG7289895.1"/>
    <property type="molecule type" value="Genomic_DNA"/>
</dbReference>
<dbReference type="GO" id="GO:0020037">
    <property type="term" value="F:heme binding"/>
    <property type="evidence" value="ECO:0007669"/>
    <property type="project" value="InterPro"/>
</dbReference>
<evidence type="ECO:0000313" key="7">
    <source>
        <dbReference type="Proteomes" id="UP001197093"/>
    </source>
</evidence>
<dbReference type="Gene3D" id="1.10.630.10">
    <property type="entry name" value="Cytochrome P450"/>
    <property type="match status" value="1"/>
</dbReference>
<dbReference type="CDD" id="cd11060">
    <property type="entry name" value="CYP57A1-like"/>
    <property type="match status" value="1"/>
</dbReference>
<comment type="caution">
    <text evidence="6">The sequence shown here is derived from an EMBL/GenBank/DDBJ whole genome shotgun (WGS) entry which is preliminary data.</text>
</comment>
<evidence type="ECO:0000256" key="3">
    <source>
        <dbReference type="ARBA" id="ARBA00023004"/>
    </source>
</evidence>
<name>A0AAD4EZC8_9PEZI</name>
<proteinExistence type="predicted"/>
<dbReference type="GO" id="GO:0004497">
    <property type="term" value="F:monooxygenase activity"/>
    <property type="evidence" value="ECO:0007669"/>
    <property type="project" value="InterPro"/>
</dbReference>
<keyword evidence="5" id="KW-0472">Membrane</keyword>
<organism evidence="6 7">
    <name type="scientific">Staphylotrichum longicolle</name>
    <dbReference type="NCBI Taxonomy" id="669026"/>
    <lineage>
        <taxon>Eukaryota</taxon>
        <taxon>Fungi</taxon>
        <taxon>Dikarya</taxon>
        <taxon>Ascomycota</taxon>
        <taxon>Pezizomycotina</taxon>
        <taxon>Sordariomycetes</taxon>
        <taxon>Sordariomycetidae</taxon>
        <taxon>Sordariales</taxon>
        <taxon>Chaetomiaceae</taxon>
        <taxon>Staphylotrichum</taxon>
    </lineage>
</organism>
<evidence type="ECO:0008006" key="8">
    <source>
        <dbReference type="Google" id="ProtNLM"/>
    </source>
</evidence>
<keyword evidence="2 4" id="KW-0479">Metal-binding</keyword>
<dbReference type="InterPro" id="IPR002401">
    <property type="entry name" value="Cyt_P450_E_grp-I"/>
</dbReference>
<dbReference type="PANTHER" id="PTHR24305">
    <property type="entry name" value="CYTOCHROME P450"/>
    <property type="match status" value="1"/>
</dbReference>
<reference evidence="6" key="1">
    <citation type="submission" date="2023-02" db="EMBL/GenBank/DDBJ databases">
        <authorList>
            <person name="Palmer J.M."/>
        </authorList>
    </citation>
    <scope>NUCLEOTIDE SEQUENCE</scope>
    <source>
        <strain evidence="6">FW57</strain>
    </source>
</reference>
<accession>A0AAD4EZC8</accession>
<dbReference type="Pfam" id="PF00067">
    <property type="entry name" value="p450"/>
    <property type="match status" value="1"/>
</dbReference>
<dbReference type="PRINTS" id="PR00385">
    <property type="entry name" value="P450"/>
</dbReference>
<dbReference type="InterPro" id="IPR050121">
    <property type="entry name" value="Cytochrome_P450_monoxygenase"/>
</dbReference>
<keyword evidence="1 4" id="KW-0349">Heme</keyword>
<dbReference type="Proteomes" id="UP001197093">
    <property type="component" value="Unassembled WGS sequence"/>
</dbReference>
<dbReference type="PRINTS" id="PR00463">
    <property type="entry name" value="EP450I"/>
</dbReference>
<evidence type="ECO:0000256" key="2">
    <source>
        <dbReference type="ARBA" id="ARBA00022723"/>
    </source>
</evidence>
<sequence>MAHIMETSNLIDLVRSQDLNLKTIVLATAFLVILGAVVPVIRQWYRLRHIPGPFLNSITPLVLAYHSWKEDYCTYVYRLCQEYGPLVRVTPNVVVFSDAQTFRYICSVKANYTKGLWFEFSRWDLERYSCIAMRDNESRKERKMKLLPAVSSHLILDRMMHRKADLFMFQVREFLDLIERKYISTAGECKPMEFGHRAQFYTLDVVTSATFGKPFGFLKKDSDVNKYLEITETMTPMFGILGALPQLVYVMHTWPFNYLMPGEGDKFGFGRLMKLASDEVKSRLEPDDKNSEHDLIRAYLRNGVEPEDVVQECITLVTKTSVAGSETTSVALRMTFCALLTTPSAYRKLQDEVDAFYAQNPGDVISYAQVKTLPYLQAVIRESMRLWPPSAGLFSKQVPDSGDTVHGYYLPPGTEIAQSMTGIGRTRELFGADSDIFRPERWLEASPQQFDEMASAVDLVFSTAKYICLGKHIALMELGKIVAEIFKRYDVAPINNVTPLKMKDPVTWMAYDFWIRFTRRT</sequence>
<feature type="transmembrane region" description="Helical" evidence="5">
    <location>
        <begin position="20"/>
        <end position="41"/>
    </location>
</feature>
<dbReference type="GO" id="GO:0005506">
    <property type="term" value="F:iron ion binding"/>
    <property type="evidence" value="ECO:0007669"/>
    <property type="project" value="InterPro"/>
</dbReference>
<evidence type="ECO:0000256" key="4">
    <source>
        <dbReference type="PIRSR" id="PIRSR602401-1"/>
    </source>
</evidence>
<evidence type="ECO:0000256" key="1">
    <source>
        <dbReference type="ARBA" id="ARBA00022617"/>
    </source>
</evidence>
<keyword evidence="3 4" id="KW-0408">Iron</keyword>
<feature type="binding site" description="axial binding residue" evidence="4">
    <location>
        <position position="468"/>
    </location>
    <ligand>
        <name>heme</name>
        <dbReference type="ChEBI" id="CHEBI:30413"/>
    </ligand>
    <ligandPart>
        <name>Fe</name>
        <dbReference type="ChEBI" id="CHEBI:18248"/>
    </ligandPart>
</feature>
<protein>
    <recommendedName>
        <fullName evidence="8">Cytochrome P450</fullName>
    </recommendedName>
</protein>
<dbReference type="GO" id="GO:0016705">
    <property type="term" value="F:oxidoreductase activity, acting on paired donors, with incorporation or reduction of molecular oxygen"/>
    <property type="evidence" value="ECO:0007669"/>
    <property type="project" value="InterPro"/>
</dbReference>
<keyword evidence="5" id="KW-1133">Transmembrane helix</keyword>